<accession>A0ABS9R9C2</accession>
<evidence type="ECO:0000313" key="3">
    <source>
        <dbReference type="Proteomes" id="UP001202402"/>
    </source>
</evidence>
<dbReference type="Proteomes" id="UP001202402">
    <property type="component" value="Unassembled WGS sequence"/>
</dbReference>
<protein>
    <recommendedName>
        <fullName evidence="4">Transmembrane protein</fullName>
    </recommendedName>
</protein>
<evidence type="ECO:0008006" key="4">
    <source>
        <dbReference type="Google" id="ProtNLM"/>
    </source>
</evidence>
<feature type="transmembrane region" description="Helical" evidence="1">
    <location>
        <begin position="12"/>
        <end position="37"/>
    </location>
</feature>
<sequence length="214" mass="25474">MEKISYGKKLTRSYIILSQIGICITIYLVFLLVFLYYKSQPGANSIMLNPLFELILALIFTPFCFILQISITQFKYMELREHDMLYFEGATVIDCIKLAWNVLRYGNDKKVYKVIPYHDIDKVTLRFSQGKQSKESSFDTYYLSIRFYTKEACFLSFSQSMSLNEKLDNQMIYNILEFLLNHHVRVVDQHHLMGYLKRDQKAFHEYLDSIKKRK</sequence>
<feature type="transmembrane region" description="Helical" evidence="1">
    <location>
        <begin position="49"/>
        <end position="71"/>
    </location>
</feature>
<name>A0ABS9R9C2_9FIRM</name>
<proteinExistence type="predicted"/>
<evidence type="ECO:0000313" key="2">
    <source>
        <dbReference type="EMBL" id="MCH4286264.1"/>
    </source>
</evidence>
<keyword evidence="1" id="KW-1133">Transmembrane helix</keyword>
<dbReference type="EMBL" id="JAKVPQ010000012">
    <property type="protein sequence ID" value="MCH4286264.1"/>
    <property type="molecule type" value="Genomic_DNA"/>
</dbReference>
<keyword evidence="1" id="KW-0472">Membrane</keyword>
<organism evidence="2 3">
    <name type="scientific">Amedibacillus hominis</name>
    <dbReference type="NCBI Taxonomy" id="2897776"/>
    <lineage>
        <taxon>Bacteria</taxon>
        <taxon>Bacillati</taxon>
        <taxon>Bacillota</taxon>
        <taxon>Erysipelotrichia</taxon>
        <taxon>Erysipelotrichales</taxon>
        <taxon>Erysipelotrichaceae</taxon>
        <taxon>Amedibacillus</taxon>
    </lineage>
</organism>
<evidence type="ECO:0000256" key="1">
    <source>
        <dbReference type="SAM" id="Phobius"/>
    </source>
</evidence>
<keyword evidence="1" id="KW-0812">Transmembrane</keyword>
<dbReference type="RefSeq" id="WP_117452516.1">
    <property type="nucleotide sequence ID" value="NZ_JAKVPQ010000012.1"/>
</dbReference>
<keyword evidence="3" id="KW-1185">Reference proteome</keyword>
<comment type="caution">
    <text evidence="2">The sequence shown here is derived from an EMBL/GenBank/DDBJ whole genome shotgun (WGS) entry which is preliminary data.</text>
</comment>
<gene>
    <name evidence="2" type="ORF">LQE99_14150</name>
</gene>
<reference evidence="2 3" key="1">
    <citation type="submission" date="2022-02" db="EMBL/GenBank/DDBJ databases">
        <title>Genome of Erysipelotrichaceae sp. nov. NSJ-176 isolated from human feces.</title>
        <authorList>
            <person name="Abdugheni R."/>
        </authorList>
    </citation>
    <scope>NUCLEOTIDE SEQUENCE [LARGE SCALE GENOMIC DNA]</scope>
    <source>
        <strain evidence="2 3">NSJ-176</strain>
    </source>
</reference>